<protein>
    <submittedName>
        <fullName evidence="3">RhoGAP domain-containing protein</fullName>
    </submittedName>
</protein>
<evidence type="ECO:0000259" key="2">
    <source>
        <dbReference type="PROSITE" id="PS50238"/>
    </source>
</evidence>
<accession>F4PS99</accession>
<dbReference type="RefSeq" id="XP_004358495.1">
    <property type="nucleotide sequence ID" value="XM_004358438.1"/>
</dbReference>
<dbReference type="GO" id="GO:0051056">
    <property type="term" value="P:regulation of small GTPase mediated signal transduction"/>
    <property type="evidence" value="ECO:0007669"/>
    <property type="project" value="TreeGrafter"/>
</dbReference>
<reference evidence="4" key="1">
    <citation type="journal article" date="2011" name="Genome Res.">
        <title>Phylogeny-wide analysis of social amoeba genomes highlights ancient origins for complex intercellular communication.</title>
        <authorList>
            <person name="Heidel A.J."/>
            <person name="Lawal H.M."/>
            <person name="Felder M."/>
            <person name="Schilde C."/>
            <person name="Helps N.R."/>
            <person name="Tunggal B."/>
            <person name="Rivero F."/>
            <person name="John U."/>
            <person name="Schleicher M."/>
            <person name="Eichinger L."/>
            <person name="Platzer M."/>
            <person name="Noegel A.A."/>
            <person name="Schaap P."/>
            <person name="Gloeckner G."/>
        </authorList>
    </citation>
    <scope>NUCLEOTIDE SEQUENCE [LARGE SCALE GENOMIC DNA]</scope>
    <source>
        <strain evidence="4">SH3</strain>
    </source>
</reference>
<dbReference type="AlphaFoldDB" id="F4PS99"/>
<dbReference type="STRING" id="1054147.F4PS99"/>
<dbReference type="CDD" id="cd00159">
    <property type="entry name" value="RhoGAP"/>
    <property type="match status" value="1"/>
</dbReference>
<evidence type="ECO:0000256" key="1">
    <source>
        <dbReference type="ARBA" id="ARBA00022468"/>
    </source>
</evidence>
<dbReference type="Gene3D" id="2.130.10.10">
    <property type="entry name" value="YVTN repeat-like/Quinoprotein amine dehydrogenase"/>
    <property type="match status" value="2"/>
</dbReference>
<feature type="domain" description="Rho-GAP" evidence="2">
    <location>
        <begin position="26"/>
        <end position="217"/>
    </location>
</feature>
<dbReference type="OMA" id="DMMELMA"/>
<dbReference type="GO" id="GO:0007165">
    <property type="term" value="P:signal transduction"/>
    <property type="evidence" value="ECO:0007669"/>
    <property type="project" value="InterPro"/>
</dbReference>
<dbReference type="PANTHER" id="PTHR14963:SF7">
    <property type="entry name" value="RHO GTPASE-ACTIVATING PROTEIN 19"/>
    <property type="match status" value="1"/>
</dbReference>
<dbReference type="Pfam" id="PF00620">
    <property type="entry name" value="RhoGAP"/>
    <property type="match status" value="1"/>
</dbReference>
<dbReference type="PANTHER" id="PTHR14963">
    <property type="entry name" value="RHO GTPASE ACTIVATING PROTEIN 18,19-RELATED"/>
    <property type="match status" value="1"/>
</dbReference>
<dbReference type="EMBL" id="GL883010">
    <property type="protein sequence ID" value="EGG20645.1"/>
    <property type="molecule type" value="Genomic_DNA"/>
</dbReference>
<dbReference type="GeneID" id="14873417"/>
<keyword evidence="4" id="KW-1185">Reference proteome</keyword>
<dbReference type="InterPro" id="IPR015943">
    <property type="entry name" value="WD40/YVTN_repeat-like_dom_sf"/>
</dbReference>
<sequence length="514" mass="57042">MRVGAYYSGNGQVIQAGGKVFGAALADLMAVQKKTIPQLKVPLFLHNGFRYIIQHGLEIEGIFRIAGTKERVKQLQMQLDKGDQIDFISAKVDPVDFADLIKIYFRELPDCLMQSEYYDAFIATLTQDRIGQVQKLRELVSGLKQENQDLLKELAWFLGKIAINHGLNKMTAENLGLVFGPNLLWKGGKATSTTDMMELMAGAGKIKLLLCGYKKTVQGIAIVEGTAETAASIWTADSGGQLRIFNSETYEKERDIDSGLGRVFTMVSVRDHAWIASSSGVSVWDRSGSVVKEFPGFHVSLAPVYSHGELRVWAGTEQKITVFSASGPVLEVAQTIELPGQFIVSIAEIYGPANQVWAGATNGIIFVFDKTTGAQIRELRTPARRNITCLTYHNGRVWAGSEDKMIFVIDPTDFAIIHTIQDNEMLMLNTFKPIASSIWTCSRDSAIRIFDNNAFAKIGQLDDFHTDAIVDAVFHWNNRKLRWEFWSASFDKSVCIWGVQSDSLPAPPPPPCFT</sequence>
<proteinExistence type="predicted"/>
<dbReference type="InterPro" id="IPR008936">
    <property type="entry name" value="Rho_GTPase_activation_prot"/>
</dbReference>
<dbReference type="SUPFAM" id="SSF48350">
    <property type="entry name" value="GTPase activation domain, GAP"/>
    <property type="match status" value="1"/>
</dbReference>
<dbReference type="InterPro" id="IPR000198">
    <property type="entry name" value="RhoGAP_dom"/>
</dbReference>
<evidence type="ECO:0000313" key="3">
    <source>
        <dbReference type="EMBL" id="EGG20645.1"/>
    </source>
</evidence>
<dbReference type="KEGG" id="dfa:DFA_00506"/>
<dbReference type="InterPro" id="IPR011047">
    <property type="entry name" value="Quinoprotein_ADH-like_sf"/>
</dbReference>
<dbReference type="GO" id="GO:0005096">
    <property type="term" value="F:GTPase activator activity"/>
    <property type="evidence" value="ECO:0007669"/>
    <property type="project" value="UniProtKB-KW"/>
</dbReference>
<gene>
    <name evidence="3" type="primary">gacX</name>
    <name evidence="3" type="ORF">DFA_00506</name>
</gene>
<dbReference type="PROSITE" id="PS50238">
    <property type="entry name" value="RHOGAP"/>
    <property type="match status" value="1"/>
</dbReference>
<keyword evidence="1" id="KW-0343">GTPase activation</keyword>
<dbReference type="Gene3D" id="1.10.555.10">
    <property type="entry name" value="Rho GTPase activation protein"/>
    <property type="match status" value="1"/>
</dbReference>
<dbReference type="OrthoDB" id="28370at2759"/>
<dbReference type="SUPFAM" id="SSF50998">
    <property type="entry name" value="Quinoprotein alcohol dehydrogenase-like"/>
    <property type="match status" value="1"/>
</dbReference>
<name>F4PS99_CACFS</name>
<dbReference type="SMART" id="SM00324">
    <property type="entry name" value="RhoGAP"/>
    <property type="match status" value="1"/>
</dbReference>
<evidence type="ECO:0000313" key="4">
    <source>
        <dbReference type="Proteomes" id="UP000007797"/>
    </source>
</evidence>
<dbReference type="GO" id="GO:0005737">
    <property type="term" value="C:cytoplasm"/>
    <property type="evidence" value="ECO:0007669"/>
    <property type="project" value="TreeGrafter"/>
</dbReference>
<dbReference type="Proteomes" id="UP000007797">
    <property type="component" value="Unassembled WGS sequence"/>
</dbReference>
<organism evidence="3 4">
    <name type="scientific">Cavenderia fasciculata</name>
    <name type="common">Slime mold</name>
    <name type="synonym">Dictyostelium fasciculatum</name>
    <dbReference type="NCBI Taxonomy" id="261658"/>
    <lineage>
        <taxon>Eukaryota</taxon>
        <taxon>Amoebozoa</taxon>
        <taxon>Evosea</taxon>
        <taxon>Eumycetozoa</taxon>
        <taxon>Dictyostelia</taxon>
        <taxon>Acytosteliales</taxon>
        <taxon>Cavenderiaceae</taxon>
        <taxon>Cavenderia</taxon>
    </lineage>
</organism>